<dbReference type="InterPro" id="IPR020456">
    <property type="entry name" value="Acylphosphatase"/>
</dbReference>
<comment type="caution">
    <text evidence="7">The sequence shown here is derived from an EMBL/GenBank/DDBJ whole genome shotgun (WGS) entry which is preliminary data.</text>
</comment>
<gene>
    <name evidence="7" type="ORF">ACFQPB_11370</name>
</gene>
<dbReference type="EMBL" id="JBHTCA010000006">
    <property type="protein sequence ID" value="MFC7409460.1"/>
    <property type="molecule type" value="Genomic_DNA"/>
</dbReference>
<keyword evidence="4" id="KW-0378">Hydrolase</keyword>
<dbReference type="InterPro" id="IPR036046">
    <property type="entry name" value="Acylphosphatase-like_dom_sf"/>
</dbReference>
<evidence type="ECO:0000259" key="6">
    <source>
        <dbReference type="PROSITE" id="PS51160"/>
    </source>
</evidence>
<comment type="similarity">
    <text evidence="1 5">Belongs to the acylphosphatase family.</text>
</comment>
<organism evidence="7 8">
    <name type="scientific">Hydrogenophaga atypica</name>
    <dbReference type="NCBI Taxonomy" id="249409"/>
    <lineage>
        <taxon>Bacteria</taxon>
        <taxon>Pseudomonadati</taxon>
        <taxon>Pseudomonadota</taxon>
        <taxon>Betaproteobacteria</taxon>
        <taxon>Burkholderiales</taxon>
        <taxon>Comamonadaceae</taxon>
        <taxon>Hydrogenophaga</taxon>
    </lineage>
</organism>
<evidence type="ECO:0000256" key="3">
    <source>
        <dbReference type="ARBA" id="ARBA00047645"/>
    </source>
</evidence>
<evidence type="ECO:0000313" key="8">
    <source>
        <dbReference type="Proteomes" id="UP001596501"/>
    </source>
</evidence>
<dbReference type="Gene3D" id="3.30.70.100">
    <property type="match status" value="1"/>
</dbReference>
<dbReference type="PROSITE" id="PS00151">
    <property type="entry name" value="ACYLPHOSPHATASE_2"/>
    <property type="match status" value="1"/>
</dbReference>
<dbReference type="PANTHER" id="PTHR47268:SF4">
    <property type="entry name" value="ACYLPHOSPHATASE"/>
    <property type="match status" value="1"/>
</dbReference>
<feature type="active site" evidence="4">
    <location>
        <position position="47"/>
    </location>
</feature>
<dbReference type="PROSITE" id="PS51160">
    <property type="entry name" value="ACYLPHOSPHATASE_3"/>
    <property type="match status" value="1"/>
</dbReference>
<protein>
    <recommendedName>
        <fullName evidence="2 4">acylphosphatase</fullName>
        <ecNumber evidence="2 4">3.6.1.7</ecNumber>
    </recommendedName>
</protein>
<name>A0ABW2QJ63_9BURK</name>
<accession>A0ABW2QJ63</accession>
<dbReference type="SUPFAM" id="SSF54975">
    <property type="entry name" value="Acylphosphatase/BLUF domain-like"/>
    <property type="match status" value="1"/>
</dbReference>
<evidence type="ECO:0000256" key="2">
    <source>
        <dbReference type="ARBA" id="ARBA00012150"/>
    </source>
</evidence>
<evidence type="ECO:0000256" key="5">
    <source>
        <dbReference type="RuleBase" id="RU004168"/>
    </source>
</evidence>
<reference evidence="8" key="1">
    <citation type="journal article" date="2019" name="Int. J. Syst. Evol. Microbiol.">
        <title>The Global Catalogue of Microorganisms (GCM) 10K type strain sequencing project: providing services to taxonomists for standard genome sequencing and annotation.</title>
        <authorList>
            <consortium name="The Broad Institute Genomics Platform"/>
            <consortium name="The Broad Institute Genome Sequencing Center for Infectious Disease"/>
            <person name="Wu L."/>
            <person name="Ma J."/>
        </authorList>
    </citation>
    <scope>NUCLEOTIDE SEQUENCE [LARGE SCALE GENOMIC DNA]</scope>
    <source>
        <strain evidence="8">CGMCC 1.12371</strain>
    </source>
</reference>
<evidence type="ECO:0000256" key="1">
    <source>
        <dbReference type="ARBA" id="ARBA00005614"/>
    </source>
</evidence>
<evidence type="ECO:0000256" key="4">
    <source>
        <dbReference type="PROSITE-ProRule" id="PRU00520"/>
    </source>
</evidence>
<comment type="catalytic activity">
    <reaction evidence="3 4">
        <text>an acyl phosphate + H2O = a carboxylate + phosphate + H(+)</text>
        <dbReference type="Rhea" id="RHEA:14965"/>
        <dbReference type="ChEBI" id="CHEBI:15377"/>
        <dbReference type="ChEBI" id="CHEBI:15378"/>
        <dbReference type="ChEBI" id="CHEBI:29067"/>
        <dbReference type="ChEBI" id="CHEBI:43474"/>
        <dbReference type="ChEBI" id="CHEBI:59918"/>
        <dbReference type="EC" id="3.6.1.7"/>
    </reaction>
</comment>
<sequence>MQSTVRAVKFDRYVIRLQIRGKVQGVYYRASMVDAARRLEVTGWVRNRSDGSVEAMAFGTQAQLKQLTEWARRGPPAAMVAEVFTAPGEGEFADFVQWPTA</sequence>
<evidence type="ECO:0000313" key="7">
    <source>
        <dbReference type="EMBL" id="MFC7409460.1"/>
    </source>
</evidence>
<dbReference type="RefSeq" id="WP_382223348.1">
    <property type="nucleotide sequence ID" value="NZ_JBHTCA010000006.1"/>
</dbReference>
<dbReference type="PANTHER" id="PTHR47268">
    <property type="entry name" value="ACYLPHOSPHATASE"/>
    <property type="match status" value="1"/>
</dbReference>
<dbReference type="EC" id="3.6.1.7" evidence="2 4"/>
<feature type="active site" evidence="4">
    <location>
        <position position="29"/>
    </location>
</feature>
<dbReference type="PRINTS" id="PR00112">
    <property type="entry name" value="ACYLPHPHTASE"/>
</dbReference>
<dbReference type="InterPro" id="IPR001792">
    <property type="entry name" value="Acylphosphatase-like_dom"/>
</dbReference>
<proteinExistence type="inferred from homology"/>
<dbReference type="Pfam" id="PF00708">
    <property type="entry name" value="Acylphosphatase"/>
    <property type="match status" value="1"/>
</dbReference>
<keyword evidence="8" id="KW-1185">Reference proteome</keyword>
<dbReference type="Proteomes" id="UP001596501">
    <property type="component" value="Unassembled WGS sequence"/>
</dbReference>
<feature type="domain" description="Acylphosphatase-like" evidence="6">
    <location>
        <begin position="14"/>
        <end position="99"/>
    </location>
</feature>
<dbReference type="InterPro" id="IPR017968">
    <property type="entry name" value="Acylphosphatase_CS"/>
</dbReference>